<keyword evidence="5" id="KW-0804">Transcription</keyword>
<dbReference type="InterPro" id="IPR036388">
    <property type="entry name" value="WH-like_DNA-bd_sf"/>
</dbReference>
<dbReference type="EMBL" id="NEVM01000001">
    <property type="protein sequence ID" value="OZI37264.1"/>
    <property type="molecule type" value="Genomic_DNA"/>
</dbReference>
<dbReference type="OrthoDB" id="165980at2"/>
<gene>
    <name evidence="10" type="ORF">CAL29_02220</name>
</gene>
<evidence type="ECO:0000313" key="11">
    <source>
        <dbReference type="Proteomes" id="UP000216020"/>
    </source>
</evidence>
<dbReference type="InterPro" id="IPR011006">
    <property type="entry name" value="CheY-like_superfamily"/>
</dbReference>
<protein>
    <submittedName>
        <fullName evidence="10">Two-component system response regulator</fullName>
    </submittedName>
</protein>
<evidence type="ECO:0000256" key="5">
    <source>
        <dbReference type="ARBA" id="ARBA00023163"/>
    </source>
</evidence>
<dbReference type="GO" id="GO:0006355">
    <property type="term" value="P:regulation of DNA-templated transcription"/>
    <property type="evidence" value="ECO:0007669"/>
    <property type="project" value="InterPro"/>
</dbReference>
<dbReference type="CDD" id="cd00383">
    <property type="entry name" value="trans_reg_C"/>
    <property type="match status" value="1"/>
</dbReference>
<dbReference type="Pfam" id="PF00072">
    <property type="entry name" value="Response_reg"/>
    <property type="match status" value="1"/>
</dbReference>
<dbReference type="RefSeq" id="WP_094851371.1">
    <property type="nucleotide sequence ID" value="NZ_NEVM01000001.1"/>
</dbReference>
<dbReference type="FunFam" id="3.40.50.2300:FF:000001">
    <property type="entry name" value="DNA-binding response regulator PhoB"/>
    <property type="match status" value="1"/>
</dbReference>
<dbReference type="InterPro" id="IPR039420">
    <property type="entry name" value="WalR-like"/>
</dbReference>
<name>A0A261SIN7_9BORD</name>
<keyword evidence="11" id="KW-1185">Reference proteome</keyword>
<dbReference type="PANTHER" id="PTHR48111">
    <property type="entry name" value="REGULATOR OF RPOS"/>
    <property type="match status" value="1"/>
</dbReference>
<keyword evidence="1 6" id="KW-0597">Phosphoprotein</keyword>
<dbReference type="GO" id="GO:0000976">
    <property type="term" value="F:transcription cis-regulatory region binding"/>
    <property type="evidence" value="ECO:0007669"/>
    <property type="project" value="TreeGrafter"/>
</dbReference>
<dbReference type="SUPFAM" id="SSF52172">
    <property type="entry name" value="CheY-like"/>
    <property type="match status" value="1"/>
</dbReference>
<dbReference type="InterPro" id="IPR001789">
    <property type="entry name" value="Sig_transdc_resp-reg_receiver"/>
</dbReference>
<evidence type="ECO:0000256" key="4">
    <source>
        <dbReference type="ARBA" id="ARBA00023125"/>
    </source>
</evidence>
<reference evidence="11" key="1">
    <citation type="submission" date="2017-05" db="EMBL/GenBank/DDBJ databases">
        <title>Complete and WGS of Bordetella genogroups.</title>
        <authorList>
            <person name="Spilker T."/>
            <person name="Lipuma J."/>
        </authorList>
    </citation>
    <scope>NUCLEOTIDE SEQUENCE [LARGE SCALE GENOMIC DNA]</scope>
    <source>
        <strain evidence="11">AU16122</strain>
    </source>
</reference>
<dbReference type="SMART" id="SM00862">
    <property type="entry name" value="Trans_reg_C"/>
    <property type="match status" value="1"/>
</dbReference>
<dbReference type="Gene3D" id="6.10.250.690">
    <property type="match status" value="1"/>
</dbReference>
<dbReference type="GO" id="GO:0032993">
    <property type="term" value="C:protein-DNA complex"/>
    <property type="evidence" value="ECO:0007669"/>
    <property type="project" value="TreeGrafter"/>
</dbReference>
<dbReference type="SMART" id="SM00448">
    <property type="entry name" value="REC"/>
    <property type="match status" value="1"/>
</dbReference>
<dbReference type="PROSITE" id="PS51755">
    <property type="entry name" value="OMPR_PHOB"/>
    <property type="match status" value="1"/>
</dbReference>
<evidence type="ECO:0000259" key="9">
    <source>
        <dbReference type="PROSITE" id="PS51755"/>
    </source>
</evidence>
<keyword evidence="3" id="KW-0805">Transcription regulation</keyword>
<keyword evidence="2" id="KW-0902">Two-component regulatory system</keyword>
<dbReference type="InterPro" id="IPR016032">
    <property type="entry name" value="Sig_transdc_resp-reg_C-effctor"/>
</dbReference>
<accession>A0A261SIN7</accession>
<dbReference type="GO" id="GO:0005829">
    <property type="term" value="C:cytosol"/>
    <property type="evidence" value="ECO:0007669"/>
    <property type="project" value="TreeGrafter"/>
</dbReference>
<evidence type="ECO:0000259" key="8">
    <source>
        <dbReference type="PROSITE" id="PS50110"/>
    </source>
</evidence>
<dbReference type="SUPFAM" id="SSF46894">
    <property type="entry name" value="C-terminal effector domain of the bipartite response regulators"/>
    <property type="match status" value="1"/>
</dbReference>
<dbReference type="Gene3D" id="1.10.10.10">
    <property type="entry name" value="Winged helix-like DNA-binding domain superfamily/Winged helix DNA-binding domain"/>
    <property type="match status" value="1"/>
</dbReference>
<evidence type="ECO:0000313" key="10">
    <source>
        <dbReference type="EMBL" id="OZI37264.1"/>
    </source>
</evidence>
<evidence type="ECO:0000256" key="2">
    <source>
        <dbReference type="ARBA" id="ARBA00023012"/>
    </source>
</evidence>
<dbReference type="InterPro" id="IPR001867">
    <property type="entry name" value="OmpR/PhoB-type_DNA-bd"/>
</dbReference>
<dbReference type="Pfam" id="PF00486">
    <property type="entry name" value="Trans_reg_C"/>
    <property type="match status" value="1"/>
</dbReference>
<dbReference type="GO" id="GO:0000156">
    <property type="term" value="F:phosphorelay response regulator activity"/>
    <property type="evidence" value="ECO:0007669"/>
    <property type="project" value="TreeGrafter"/>
</dbReference>
<evidence type="ECO:0000256" key="7">
    <source>
        <dbReference type="PROSITE-ProRule" id="PRU01091"/>
    </source>
</evidence>
<sequence length="247" mass="27012">MTHSSILIVEDDTEIREALAGFLVGKGYAVHQAGSVDEALACLARERVDLVLLDIMLPGEDGLALCRRLRNAGAERGPRIIMVTALTDPTDKVVGLELGADDYVAKPFDLRELLARIRAVLRRPGADEGAAASRSSSPAMAYRFAGFAFYPQHRYLRSRASVRIPLTGAETDLLLVFCQHPRRVLAREELLVLTRGDGAPVAVRSIDLLVSRLRRKLAGDDRLEDPIRTVRADGYALHYEVTVASAA</sequence>
<feature type="modified residue" description="4-aspartylphosphate" evidence="6">
    <location>
        <position position="54"/>
    </location>
</feature>
<dbReference type="PANTHER" id="PTHR48111:SF4">
    <property type="entry name" value="DNA-BINDING DUAL TRANSCRIPTIONAL REGULATOR OMPR"/>
    <property type="match status" value="1"/>
</dbReference>
<organism evidence="10 11">
    <name type="scientific">Bordetella genomosp. 10</name>
    <dbReference type="NCBI Taxonomy" id="1416804"/>
    <lineage>
        <taxon>Bacteria</taxon>
        <taxon>Pseudomonadati</taxon>
        <taxon>Pseudomonadota</taxon>
        <taxon>Betaproteobacteria</taxon>
        <taxon>Burkholderiales</taxon>
        <taxon>Alcaligenaceae</taxon>
        <taxon>Bordetella</taxon>
    </lineage>
</organism>
<comment type="caution">
    <text evidence="10">The sequence shown here is derived from an EMBL/GenBank/DDBJ whole genome shotgun (WGS) entry which is preliminary data.</text>
</comment>
<dbReference type="PROSITE" id="PS50110">
    <property type="entry name" value="RESPONSE_REGULATORY"/>
    <property type="match status" value="1"/>
</dbReference>
<dbReference type="AlphaFoldDB" id="A0A261SIN7"/>
<evidence type="ECO:0000256" key="3">
    <source>
        <dbReference type="ARBA" id="ARBA00023015"/>
    </source>
</evidence>
<feature type="domain" description="OmpR/PhoB-type" evidence="9">
    <location>
        <begin position="139"/>
        <end position="239"/>
    </location>
</feature>
<evidence type="ECO:0000256" key="6">
    <source>
        <dbReference type="PROSITE-ProRule" id="PRU00169"/>
    </source>
</evidence>
<proteinExistence type="predicted"/>
<evidence type="ECO:0000256" key="1">
    <source>
        <dbReference type="ARBA" id="ARBA00022553"/>
    </source>
</evidence>
<keyword evidence="4 7" id="KW-0238">DNA-binding</keyword>
<dbReference type="Gene3D" id="3.40.50.2300">
    <property type="match status" value="1"/>
</dbReference>
<dbReference type="Proteomes" id="UP000216020">
    <property type="component" value="Unassembled WGS sequence"/>
</dbReference>
<feature type="domain" description="Response regulatory" evidence="8">
    <location>
        <begin position="5"/>
        <end position="121"/>
    </location>
</feature>
<feature type="DNA-binding region" description="OmpR/PhoB-type" evidence="7">
    <location>
        <begin position="139"/>
        <end position="239"/>
    </location>
</feature>